<feature type="region of interest" description="Disordered" evidence="1">
    <location>
        <begin position="1"/>
        <end position="50"/>
    </location>
</feature>
<dbReference type="AlphaFoldDB" id="A0A822YPF4"/>
<protein>
    <submittedName>
        <fullName evidence="2">Uncharacterized protein</fullName>
    </submittedName>
</protein>
<reference evidence="2 3" key="1">
    <citation type="journal article" date="2020" name="Mol. Biol. Evol.">
        <title>Distinct Expression and Methylation Patterns for Genes with Different Fates following a Single Whole-Genome Duplication in Flowering Plants.</title>
        <authorList>
            <person name="Shi T."/>
            <person name="Rahmani R.S."/>
            <person name="Gugger P.F."/>
            <person name="Wang M."/>
            <person name="Li H."/>
            <person name="Zhang Y."/>
            <person name="Li Z."/>
            <person name="Wang Q."/>
            <person name="Van de Peer Y."/>
            <person name="Marchal K."/>
            <person name="Chen J."/>
        </authorList>
    </citation>
    <scope>NUCLEOTIDE SEQUENCE [LARGE SCALE GENOMIC DNA]</scope>
    <source>
        <tissue evidence="2">Leaf</tissue>
    </source>
</reference>
<evidence type="ECO:0000256" key="1">
    <source>
        <dbReference type="SAM" id="MobiDB-lite"/>
    </source>
</evidence>
<evidence type="ECO:0000313" key="3">
    <source>
        <dbReference type="Proteomes" id="UP000607653"/>
    </source>
</evidence>
<gene>
    <name evidence="2" type="ORF">HUJ06_012312</name>
</gene>
<sequence length="91" mass="9058">MSSGFGGLGFEGMVGRDDSAGEALAPPGVGNNGVMSGDKTGGEAEMGGFGKNAGAAEMAEACNFSSGERDNEGETMKATMSTKVSKKEAIE</sequence>
<accession>A0A822YPF4</accession>
<comment type="caution">
    <text evidence="2">The sequence shown here is derived from an EMBL/GenBank/DDBJ whole genome shotgun (WGS) entry which is preliminary data.</text>
</comment>
<name>A0A822YPF4_NELNU</name>
<proteinExistence type="predicted"/>
<dbReference type="EMBL" id="DUZY01000003">
    <property type="protein sequence ID" value="DAD33461.1"/>
    <property type="molecule type" value="Genomic_DNA"/>
</dbReference>
<evidence type="ECO:0000313" key="2">
    <source>
        <dbReference type="EMBL" id="DAD33461.1"/>
    </source>
</evidence>
<dbReference type="Proteomes" id="UP000607653">
    <property type="component" value="Unassembled WGS sequence"/>
</dbReference>
<feature type="region of interest" description="Disordered" evidence="1">
    <location>
        <begin position="66"/>
        <end position="91"/>
    </location>
</feature>
<keyword evidence="3" id="KW-1185">Reference proteome</keyword>
<organism evidence="2 3">
    <name type="scientific">Nelumbo nucifera</name>
    <name type="common">Sacred lotus</name>
    <dbReference type="NCBI Taxonomy" id="4432"/>
    <lineage>
        <taxon>Eukaryota</taxon>
        <taxon>Viridiplantae</taxon>
        <taxon>Streptophyta</taxon>
        <taxon>Embryophyta</taxon>
        <taxon>Tracheophyta</taxon>
        <taxon>Spermatophyta</taxon>
        <taxon>Magnoliopsida</taxon>
        <taxon>Proteales</taxon>
        <taxon>Nelumbonaceae</taxon>
        <taxon>Nelumbo</taxon>
    </lineage>
</organism>
<feature type="compositionally biased region" description="Gly residues" evidence="1">
    <location>
        <begin position="1"/>
        <end position="12"/>
    </location>
</feature>